<keyword evidence="5" id="KW-1185">Reference proteome</keyword>
<protein>
    <submittedName>
        <fullName evidence="4">Leukotoxin</fullName>
    </submittedName>
</protein>
<dbReference type="Gene3D" id="1.10.606.20">
    <property type="match status" value="1"/>
</dbReference>
<dbReference type="InterPro" id="IPR001343">
    <property type="entry name" value="Hemolysn_Ca-bd"/>
</dbReference>
<feature type="region of interest" description="Disordered" evidence="3">
    <location>
        <begin position="81"/>
        <end position="136"/>
    </location>
</feature>
<dbReference type="AlphaFoldDB" id="A0A2W1JKZ2"/>
<organism evidence="4 5">
    <name type="scientific">Acaryochloris thomasi RCC1774</name>
    <dbReference type="NCBI Taxonomy" id="1764569"/>
    <lineage>
        <taxon>Bacteria</taxon>
        <taxon>Bacillati</taxon>
        <taxon>Cyanobacteriota</taxon>
        <taxon>Cyanophyceae</taxon>
        <taxon>Acaryochloridales</taxon>
        <taxon>Acaryochloridaceae</taxon>
        <taxon>Acaryochloris</taxon>
        <taxon>Acaryochloris thomasi</taxon>
    </lineage>
</organism>
<dbReference type="GO" id="GO:0005509">
    <property type="term" value="F:calcium ion binding"/>
    <property type="evidence" value="ECO:0007669"/>
    <property type="project" value="InterPro"/>
</dbReference>
<feature type="compositionally biased region" description="Low complexity" evidence="3">
    <location>
        <begin position="126"/>
        <end position="136"/>
    </location>
</feature>
<dbReference type="SUPFAM" id="SSF51120">
    <property type="entry name" value="beta-Roll"/>
    <property type="match status" value="1"/>
</dbReference>
<dbReference type="PANTHER" id="PTHR38340:SF1">
    <property type="entry name" value="S-LAYER PROTEIN"/>
    <property type="match status" value="1"/>
</dbReference>
<dbReference type="Gene3D" id="2.150.10.10">
    <property type="entry name" value="Serralysin-like metalloprotease, C-terminal"/>
    <property type="match status" value="3"/>
</dbReference>
<sequence length="921" mass="94619">MNDQIVDNLIETEEGLFSVRAAAPVMGLEPPEETSLVTGEATAGDDTIVGSDGNDALSGLGGNDLLFGALGNDFLNGQMGNDTLRGGSGSDTVDGGEGDDSLFGGTGNDLLRAGLGSDTLNGGRGSDSLEGGAGDDSLLGEGGSDLLIAGRGNDTLAGGRGDDTLSGGLGDDIIFGGRGADLLDGGIGSNTYRGNGGADTLIIGTEGSFNTINAFNLEQGDRLALDSDLTQGDLSFTDTAGGTSVEVSETGDAIAFVTGISADVLTENADTLFTTAAAGAISVSFDDISLPETINFGDTGSVTLELTNTLGRSFSGPVSLDLFISTDDDQDSVSDERNDGLLRNLSVDVDLAAGDSTTVEIDYENLSSVVAPGAYHLLAGVEGGELTSELVSATGSNSVLSWHATALNAIQEFGENDTSAIGIQPTTGSRALGIVQTSVFNAVNAFGGEYESYLGLDPGAPVEGASEDAAVAGAAVASLAHVFPGTEFFGDALVAQLENSLGLDRSQVEGLLTAGGLESILGDPTPGEVVPSFAAPFLPGSPDVVADAVADVPSDVLDGFLLGVNAASQVIDARADDGYVGFFQGPDDPTGYQPSGDFEDYAWTPEPTFDTVTGESVFGDTPFARSPGWGQIRTFSGNTVEDFLNNAGIDANGDGLNLDGRPFANGIDPVVGNFQKNLYATEIEQVRELGALESTDLTEVTRSQDQTEVAIFWSFDRSDTFRPYGHLHQIAQEAAFRQGADLADSARILGLTGIALADAGITAWNQKYAETQPRPEDVISGDGQGTAIAEIDGLAETIADSDWQPLLLDPPFPDYLSGHSTFGGAFGGVLDALFPEATDIQVVSQDIVPGNGIFETTNDALFDIDDFNPVRTFESYAEVGAEDAVSRVFAGVHVLESTQDAAIVGADIGEFVATNLLAPVV</sequence>
<name>A0A2W1JKZ2_9CYAN</name>
<dbReference type="Proteomes" id="UP000248857">
    <property type="component" value="Unassembled WGS sequence"/>
</dbReference>
<dbReference type="PRINTS" id="PR00313">
    <property type="entry name" value="CABNDNGRPT"/>
</dbReference>
<dbReference type="InterPro" id="IPR011049">
    <property type="entry name" value="Serralysin-like_metalloprot_C"/>
</dbReference>
<dbReference type="InterPro" id="IPR018511">
    <property type="entry name" value="Hemolysin-typ_Ca-bd_CS"/>
</dbReference>
<dbReference type="CDD" id="cd03398">
    <property type="entry name" value="PAP2_haloperoxidase"/>
    <property type="match status" value="1"/>
</dbReference>
<reference evidence="4 5" key="1">
    <citation type="journal article" date="2018" name="Sci. Rep.">
        <title>A novel species of the marine cyanobacterium Acaryochloris with a unique pigment content and lifestyle.</title>
        <authorList>
            <person name="Partensky F."/>
            <person name="Six C."/>
            <person name="Ratin M."/>
            <person name="Garczarek L."/>
            <person name="Vaulot D."/>
            <person name="Probert I."/>
            <person name="Calteau A."/>
            <person name="Gourvil P."/>
            <person name="Marie D."/>
            <person name="Grebert T."/>
            <person name="Bouchier C."/>
            <person name="Le Panse S."/>
            <person name="Gachenot M."/>
            <person name="Rodriguez F."/>
            <person name="Garrido J.L."/>
        </authorList>
    </citation>
    <scope>NUCLEOTIDE SEQUENCE [LARGE SCALE GENOMIC DNA]</scope>
    <source>
        <strain evidence="4 5">RCC1774</strain>
    </source>
</reference>
<dbReference type="Pfam" id="PF00353">
    <property type="entry name" value="HemolysinCabind"/>
    <property type="match status" value="4"/>
</dbReference>
<dbReference type="InterPro" id="IPR036938">
    <property type="entry name" value="PAP2/HPO_sf"/>
</dbReference>
<dbReference type="OrthoDB" id="518237at2"/>
<evidence type="ECO:0000313" key="4">
    <source>
        <dbReference type="EMBL" id="PZD74073.1"/>
    </source>
</evidence>
<evidence type="ECO:0000313" key="5">
    <source>
        <dbReference type="Proteomes" id="UP000248857"/>
    </source>
</evidence>
<dbReference type="PROSITE" id="PS00330">
    <property type="entry name" value="HEMOLYSIN_CALCIUM"/>
    <property type="match status" value="3"/>
</dbReference>
<proteinExistence type="predicted"/>
<accession>A0A2W1JKZ2</accession>
<gene>
    <name evidence="4" type="primary">ltxA_4</name>
    <name evidence="4" type="ORF">C1752_01162</name>
</gene>
<keyword evidence="2" id="KW-0964">Secreted</keyword>
<evidence type="ECO:0000256" key="2">
    <source>
        <dbReference type="ARBA" id="ARBA00022525"/>
    </source>
</evidence>
<dbReference type="RefSeq" id="WP_110985148.1">
    <property type="nucleotide sequence ID" value="NZ_CAWNWM010000003.1"/>
</dbReference>
<dbReference type="InterPro" id="IPR050557">
    <property type="entry name" value="RTX_toxin/Mannuronan_C5-epim"/>
</dbReference>
<dbReference type="GO" id="GO:0005576">
    <property type="term" value="C:extracellular region"/>
    <property type="evidence" value="ECO:0007669"/>
    <property type="project" value="UniProtKB-SubCell"/>
</dbReference>
<comment type="caution">
    <text evidence="4">The sequence shown here is derived from an EMBL/GenBank/DDBJ whole genome shotgun (WGS) entry which is preliminary data.</text>
</comment>
<dbReference type="SUPFAM" id="SSF48317">
    <property type="entry name" value="Acid phosphatase/Vanadium-dependent haloperoxidase"/>
    <property type="match status" value="2"/>
</dbReference>
<dbReference type="EMBL" id="PQWO01000003">
    <property type="protein sequence ID" value="PZD74073.1"/>
    <property type="molecule type" value="Genomic_DNA"/>
</dbReference>
<evidence type="ECO:0000256" key="3">
    <source>
        <dbReference type="SAM" id="MobiDB-lite"/>
    </source>
</evidence>
<dbReference type="PANTHER" id="PTHR38340">
    <property type="entry name" value="S-LAYER PROTEIN"/>
    <property type="match status" value="1"/>
</dbReference>
<evidence type="ECO:0000256" key="1">
    <source>
        <dbReference type="ARBA" id="ARBA00004613"/>
    </source>
</evidence>
<comment type="subcellular location">
    <subcellularLocation>
        <location evidence="1">Secreted</location>
    </subcellularLocation>
</comment>